<protein>
    <submittedName>
        <fullName evidence="6">Peptidoglycan DD-metalloendopeptidase family protein</fullName>
    </submittedName>
</protein>
<evidence type="ECO:0000256" key="1">
    <source>
        <dbReference type="ARBA" id="ARBA00022729"/>
    </source>
</evidence>
<gene>
    <name evidence="6" type="ORF">KUV31_12555</name>
</gene>
<evidence type="ECO:0000256" key="2">
    <source>
        <dbReference type="SAM" id="Coils"/>
    </source>
</evidence>
<dbReference type="InterPro" id="IPR011055">
    <property type="entry name" value="Dup_hybrid_motif"/>
</dbReference>
<organism evidence="6 7">
    <name type="scientific">Qipengyuania aquimaris</name>
    <dbReference type="NCBI Taxonomy" id="255984"/>
    <lineage>
        <taxon>Bacteria</taxon>
        <taxon>Pseudomonadati</taxon>
        <taxon>Pseudomonadota</taxon>
        <taxon>Alphaproteobacteria</taxon>
        <taxon>Sphingomonadales</taxon>
        <taxon>Erythrobacteraceae</taxon>
        <taxon>Qipengyuania</taxon>
    </lineage>
</organism>
<evidence type="ECO:0000256" key="4">
    <source>
        <dbReference type="SAM" id="SignalP"/>
    </source>
</evidence>
<feature type="chain" id="PRO_5040286770" evidence="4">
    <location>
        <begin position="17"/>
        <end position="406"/>
    </location>
</feature>
<dbReference type="Gene3D" id="2.70.70.10">
    <property type="entry name" value="Glucose Permease (Domain IIA)"/>
    <property type="match status" value="1"/>
</dbReference>
<dbReference type="CDD" id="cd12797">
    <property type="entry name" value="M23_peptidase"/>
    <property type="match status" value="1"/>
</dbReference>
<evidence type="ECO:0000313" key="7">
    <source>
        <dbReference type="Proteomes" id="UP000824927"/>
    </source>
</evidence>
<evidence type="ECO:0000259" key="5">
    <source>
        <dbReference type="Pfam" id="PF01551"/>
    </source>
</evidence>
<dbReference type="InterPro" id="IPR016047">
    <property type="entry name" value="M23ase_b-sheet_dom"/>
</dbReference>
<evidence type="ECO:0000313" key="6">
    <source>
        <dbReference type="EMBL" id="MBY6219173.1"/>
    </source>
</evidence>
<comment type="caution">
    <text evidence="6">The sequence shown here is derived from an EMBL/GenBank/DDBJ whole genome shotgun (WGS) entry which is preliminary data.</text>
</comment>
<dbReference type="Proteomes" id="UP000824927">
    <property type="component" value="Unassembled WGS sequence"/>
</dbReference>
<feature type="signal peptide" evidence="4">
    <location>
        <begin position="1"/>
        <end position="16"/>
    </location>
</feature>
<feature type="domain" description="M23ase beta-sheet core" evidence="5">
    <location>
        <begin position="313"/>
        <end position="401"/>
    </location>
</feature>
<reference evidence="6" key="1">
    <citation type="submission" date="2021-06" db="EMBL/GenBank/DDBJ databases">
        <title>50 bacteria genomes isolated from Dapeng, Shenzhen, China.</title>
        <authorList>
            <person name="Zheng W."/>
            <person name="Yu S."/>
            <person name="Huang Y."/>
        </authorList>
    </citation>
    <scope>NUCLEOTIDE SEQUENCE</scope>
    <source>
        <strain evidence="6">DP4N28-2</strain>
    </source>
</reference>
<sequence>MTRAALACLAASGALAFGFHALVAQPSTTPLTSEEAVDAREALEIARQQQRNARSRAERLEGQAAQSREAAQQALQEAAALAARVQQAEAAIAAAEAELSLVEQQRKALDAQLAERREPLARLTGALQTMASRPLALSALQSGSLRDVVHTRAVLASTVPVVRARTASLRGELDRARALEIERAGVLADRREAESRLESRRRDVIARAEQERILARQALGGANREAELAVELAEQARDLDGLVGRLESDAAMRQRLAGLDGPLPRPTDGQAVAAPRQSGSSASRNSPDRFLLPVSGRVAEGFGETGVSGGRASGLAIVPRPGAQVVSPAAGRVSFAGPYEGFGRIVILEHDGEWTSIVTGLGQVSVEVGQSVTAGSPLGLATQGRPRIAFELRRNGRPVNPLDFQR</sequence>
<proteinExistence type="predicted"/>
<dbReference type="GO" id="GO:0004222">
    <property type="term" value="F:metalloendopeptidase activity"/>
    <property type="evidence" value="ECO:0007669"/>
    <property type="project" value="TreeGrafter"/>
</dbReference>
<dbReference type="PANTHER" id="PTHR21666">
    <property type="entry name" value="PEPTIDASE-RELATED"/>
    <property type="match status" value="1"/>
</dbReference>
<evidence type="ECO:0000256" key="3">
    <source>
        <dbReference type="SAM" id="MobiDB-lite"/>
    </source>
</evidence>
<dbReference type="InterPro" id="IPR050570">
    <property type="entry name" value="Cell_wall_metabolism_enzyme"/>
</dbReference>
<dbReference type="Pfam" id="PF01551">
    <property type="entry name" value="Peptidase_M23"/>
    <property type="match status" value="1"/>
</dbReference>
<dbReference type="PANTHER" id="PTHR21666:SF289">
    <property type="entry name" value="L-ALA--D-GLU ENDOPEPTIDASE"/>
    <property type="match status" value="1"/>
</dbReference>
<feature type="coiled-coil region" evidence="2">
    <location>
        <begin position="36"/>
        <end position="112"/>
    </location>
</feature>
<dbReference type="SUPFAM" id="SSF51261">
    <property type="entry name" value="Duplicated hybrid motif"/>
    <property type="match status" value="1"/>
</dbReference>
<dbReference type="RefSeq" id="WP_222405782.1">
    <property type="nucleotide sequence ID" value="NZ_JAHVKP010000001.1"/>
</dbReference>
<accession>A0A9Q3XDC3</accession>
<dbReference type="AlphaFoldDB" id="A0A9Q3XDC3"/>
<name>A0A9Q3XDC3_9SPHN</name>
<keyword evidence="1 4" id="KW-0732">Signal</keyword>
<keyword evidence="2" id="KW-0175">Coiled coil</keyword>
<feature type="region of interest" description="Disordered" evidence="3">
    <location>
        <begin position="258"/>
        <end position="290"/>
    </location>
</feature>
<dbReference type="EMBL" id="JAHVKP010000001">
    <property type="protein sequence ID" value="MBY6219173.1"/>
    <property type="molecule type" value="Genomic_DNA"/>
</dbReference>